<evidence type="ECO:0000256" key="3">
    <source>
        <dbReference type="ARBA" id="ARBA00023239"/>
    </source>
</evidence>
<dbReference type="Proteomes" id="UP000298416">
    <property type="component" value="Unassembled WGS sequence"/>
</dbReference>
<dbReference type="PANTHER" id="PTHR31225:SF9">
    <property type="entry name" value="TERPENE SYNTHASE 10"/>
    <property type="match status" value="1"/>
</dbReference>
<dbReference type="AlphaFoldDB" id="A0A8X8ZLA3"/>
<comment type="caution">
    <text evidence="5">The sequence shown here is derived from an EMBL/GenBank/DDBJ whole genome shotgun (WGS) entry which is preliminary data.</text>
</comment>
<dbReference type="EMBL" id="PNBA02000011">
    <property type="protein sequence ID" value="KAG6409122.1"/>
    <property type="molecule type" value="Genomic_DNA"/>
</dbReference>
<feature type="domain" description="Terpene synthase N-terminal" evidence="4">
    <location>
        <begin position="68"/>
        <end position="242"/>
    </location>
</feature>
<organism evidence="5">
    <name type="scientific">Salvia splendens</name>
    <name type="common">Scarlet sage</name>
    <dbReference type="NCBI Taxonomy" id="180675"/>
    <lineage>
        <taxon>Eukaryota</taxon>
        <taxon>Viridiplantae</taxon>
        <taxon>Streptophyta</taxon>
        <taxon>Embryophyta</taxon>
        <taxon>Tracheophyta</taxon>
        <taxon>Spermatophyta</taxon>
        <taxon>Magnoliopsida</taxon>
        <taxon>eudicotyledons</taxon>
        <taxon>Gunneridae</taxon>
        <taxon>Pentapetalae</taxon>
        <taxon>asterids</taxon>
        <taxon>lamiids</taxon>
        <taxon>Lamiales</taxon>
        <taxon>Lamiaceae</taxon>
        <taxon>Nepetoideae</taxon>
        <taxon>Mentheae</taxon>
        <taxon>Salviinae</taxon>
        <taxon>Salvia</taxon>
        <taxon>Salvia subgen. Calosphace</taxon>
        <taxon>core Calosphace</taxon>
    </lineage>
</organism>
<dbReference type="SFLD" id="SFLDG01014">
    <property type="entry name" value="Terpene_Cyclase_Like_1_N-term"/>
    <property type="match status" value="1"/>
</dbReference>
<evidence type="ECO:0000256" key="1">
    <source>
        <dbReference type="ARBA" id="ARBA00022842"/>
    </source>
</evidence>
<gene>
    <name evidence="5" type="ORF">SASPL_132154</name>
</gene>
<dbReference type="GO" id="GO:0016114">
    <property type="term" value="P:terpenoid biosynthetic process"/>
    <property type="evidence" value="ECO:0007669"/>
    <property type="project" value="InterPro"/>
</dbReference>
<evidence type="ECO:0000313" key="5">
    <source>
        <dbReference type="EMBL" id="KAG6409122.1"/>
    </source>
</evidence>
<dbReference type="Gene3D" id="1.50.10.130">
    <property type="entry name" value="Terpene synthase, N-terminal domain"/>
    <property type="match status" value="2"/>
</dbReference>
<keyword evidence="6" id="KW-1185">Reference proteome</keyword>
<dbReference type="InterPro" id="IPR050148">
    <property type="entry name" value="Terpene_synthase-like"/>
</dbReference>
<proteinExistence type="predicted"/>
<name>A0A8X8ZLA3_SALSN</name>
<reference evidence="5" key="1">
    <citation type="submission" date="2018-01" db="EMBL/GenBank/DDBJ databases">
        <authorList>
            <person name="Mao J.F."/>
        </authorList>
    </citation>
    <scope>NUCLEOTIDE SEQUENCE</scope>
    <source>
        <strain evidence="5">Huo1</strain>
        <tissue evidence="5">Leaf</tissue>
    </source>
</reference>
<evidence type="ECO:0000259" key="4">
    <source>
        <dbReference type="Pfam" id="PF01397"/>
    </source>
</evidence>
<evidence type="ECO:0000256" key="2">
    <source>
        <dbReference type="ARBA" id="ARBA00022946"/>
    </source>
</evidence>
<protein>
    <recommendedName>
        <fullName evidence="4">Terpene synthase N-terminal domain-containing protein</fullName>
    </recommendedName>
</protein>
<dbReference type="InterPro" id="IPR001906">
    <property type="entry name" value="Terpene_synth_N"/>
</dbReference>
<dbReference type="SUPFAM" id="SSF48576">
    <property type="entry name" value="Terpenoid synthases"/>
    <property type="match status" value="2"/>
</dbReference>
<reference evidence="5" key="2">
    <citation type="submission" date="2020-08" db="EMBL/GenBank/DDBJ databases">
        <title>Plant Genome Project.</title>
        <authorList>
            <person name="Zhang R.-G."/>
        </authorList>
    </citation>
    <scope>NUCLEOTIDE SEQUENCE</scope>
    <source>
        <strain evidence="5">Huo1</strain>
        <tissue evidence="5">Leaf</tissue>
    </source>
</reference>
<dbReference type="PANTHER" id="PTHR31225">
    <property type="entry name" value="OS04G0344100 PROTEIN-RELATED"/>
    <property type="match status" value="1"/>
</dbReference>
<accession>A0A8X8ZLA3</accession>
<dbReference type="InterPro" id="IPR008930">
    <property type="entry name" value="Terpenoid_cyclase/PrenylTrfase"/>
</dbReference>
<dbReference type="Pfam" id="PF01397">
    <property type="entry name" value="Terpene_synth"/>
    <property type="match status" value="1"/>
</dbReference>
<dbReference type="Gene3D" id="1.10.600.10">
    <property type="entry name" value="Farnesyl Diphosphate Synthase"/>
    <property type="match status" value="2"/>
</dbReference>
<dbReference type="SUPFAM" id="SSF48239">
    <property type="entry name" value="Terpenoid cyclases/Protein prenyltransferases"/>
    <property type="match status" value="1"/>
</dbReference>
<keyword evidence="1" id="KW-0460">Magnesium</keyword>
<dbReference type="GO" id="GO:0010333">
    <property type="term" value="F:terpene synthase activity"/>
    <property type="evidence" value="ECO:0007669"/>
    <property type="project" value="InterPro"/>
</dbReference>
<dbReference type="InterPro" id="IPR008949">
    <property type="entry name" value="Isoprenoid_synthase_dom_sf"/>
</dbReference>
<evidence type="ECO:0000313" key="6">
    <source>
        <dbReference type="Proteomes" id="UP000298416"/>
    </source>
</evidence>
<keyword evidence="2" id="KW-0809">Transit peptide</keyword>
<dbReference type="FunFam" id="1.50.10.130:FF:000001">
    <property type="entry name" value="Isoprene synthase, chloroplastic"/>
    <property type="match status" value="1"/>
</dbReference>
<sequence>MSSIIMSMAIPNKPTKLVHNFANKYPKTQIASSQKGWRQSCSLKHTADQTSDQIQSTRRSGNYKPTLWDFNRIQSLTSVYTEEKYATRASELVEQLKKQLCQKSNWLKQLELIDDLHKLGVSYHFDNEINQVLNRIYMEQKYCNNEERDLYSTALAFRLLRQNGFRVSQDVFDGFKNDGGEFKECLGGDTEGVLQLYEASFLLTEGETSLEQARLFSKNLLQKKLDDEEVLDEFLSSLVRRSLELPLHWSVQRPNARWFANAYSKKSQANPILVELAKLDFNIVQAAYQEELKEISRVQRPNSRWFIEAYGRRPESNPVVLELAKLAFNITQAMHQQELKVISRWWNWRQG</sequence>
<dbReference type="InterPro" id="IPR036965">
    <property type="entry name" value="Terpene_synth_N_sf"/>
</dbReference>
<keyword evidence="3" id="KW-0456">Lyase</keyword>